<proteinExistence type="predicted"/>
<name>A0ACA9RCU9_9GLOM</name>
<organism evidence="1 2">
    <name type="scientific">Racocetra persica</name>
    <dbReference type="NCBI Taxonomy" id="160502"/>
    <lineage>
        <taxon>Eukaryota</taxon>
        <taxon>Fungi</taxon>
        <taxon>Fungi incertae sedis</taxon>
        <taxon>Mucoromycota</taxon>
        <taxon>Glomeromycotina</taxon>
        <taxon>Glomeromycetes</taxon>
        <taxon>Diversisporales</taxon>
        <taxon>Gigasporaceae</taxon>
        <taxon>Racocetra</taxon>
    </lineage>
</organism>
<dbReference type="EMBL" id="CAJVQC010049438">
    <property type="protein sequence ID" value="CAG8787600.1"/>
    <property type="molecule type" value="Genomic_DNA"/>
</dbReference>
<keyword evidence="2" id="KW-1185">Reference proteome</keyword>
<dbReference type="Proteomes" id="UP000789920">
    <property type="component" value="Unassembled WGS sequence"/>
</dbReference>
<gene>
    <name evidence="1" type="ORF">RPERSI_LOCUS18566</name>
</gene>
<sequence length="251" mass="28867">TALKLMDILEQIDQKPIEITNLMQRFTLDVLGKVCFGFDFNNLGDPNNVYVTTYNDVQKTLMNPFNYILPLELIPGIRQKNLRKINKLNSLFEGIIKEKHKALAAGKFRGDLLEVMLKANENQDNQMLSDTELRHNLAAFMLGGHETKKAREEVLRILGDNLIPSTEQYKSLKYLNTVPSLSWRKLTEDLKIKDLVIPAGTNIEVFIYGIQHSSKLWDNPEEFLPERFENEHMNIENNSNNSWFAFGGGPR</sequence>
<feature type="non-terminal residue" evidence="1">
    <location>
        <position position="251"/>
    </location>
</feature>
<accession>A0ACA9RCU9</accession>
<evidence type="ECO:0000313" key="2">
    <source>
        <dbReference type="Proteomes" id="UP000789920"/>
    </source>
</evidence>
<comment type="caution">
    <text evidence="1">The sequence shown here is derived from an EMBL/GenBank/DDBJ whole genome shotgun (WGS) entry which is preliminary data.</text>
</comment>
<protein>
    <submittedName>
        <fullName evidence="1">16971_t:CDS:1</fullName>
    </submittedName>
</protein>
<feature type="non-terminal residue" evidence="1">
    <location>
        <position position="1"/>
    </location>
</feature>
<reference evidence="1" key="1">
    <citation type="submission" date="2021-06" db="EMBL/GenBank/DDBJ databases">
        <authorList>
            <person name="Kallberg Y."/>
            <person name="Tangrot J."/>
            <person name="Rosling A."/>
        </authorList>
    </citation>
    <scope>NUCLEOTIDE SEQUENCE</scope>
    <source>
        <strain evidence="1">MA461A</strain>
    </source>
</reference>
<evidence type="ECO:0000313" key="1">
    <source>
        <dbReference type="EMBL" id="CAG8787600.1"/>
    </source>
</evidence>